<accession>A0A370L2S5</accession>
<dbReference type="AlphaFoldDB" id="A0A370L2S5"/>
<keyword evidence="3" id="KW-1185">Reference proteome</keyword>
<dbReference type="Gene3D" id="2.60.40.2470">
    <property type="entry name" value="SoxY domain"/>
    <property type="match status" value="1"/>
</dbReference>
<dbReference type="InterPro" id="IPR006311">
    <property type="entry name" value="TAT_signal"/>
</dbReference>
<evidence type="ECO:0000259" key="1">
    <source>
        <dbReference type="Pfam" id="PF13501"/>
    </source>
</evidence>
<dbReference type="EMBL" id="QQTP01000010">
    <property type="protein sequence ID" value="RDJ22528.1"/>
    <property type="molecule type" value="Genomic_DNA"/>
</dbReference>
<dbReference type="InterPro" id="IPR038162">
    <property type="entry name" value="SoxY_sf"/>
</dbReference>
<evidence type="ECO:0000313" key="3">
    <source>
        <dbReference type="Proteomes" id="UP000255207"/>
    </source>
</evidence>
<organism evidence="2 3">
    <name type="scientific">Bosea caraganae</name>
    <dbReference type="NCBI Taxonomy" id="2763117"/>
    <lineage>
        <taxon>Bacteria</taxon>
        <taxon>Pseudomonadati</taxon>
        <taxon>Pseudomonadota</taxon>
        <taxon>Alphaproteobacteria</taxon>
        <taxon>Hyphomicrobiales</taxon>
        <taxon>Boseaceae</taxon>
        <taxon>Bosea</taxon>
    </lineage>
</organism>
<dbReference type="PIRSF" id="PIRSF010312">
    <property type="entry name" value="Sulphur_oxidation_SoxY"/>
    <property type="match status" value="1"/>
</dbReference>
<evidence type="ECO:0000313" key="2">
    <source>
        <dbReference type="EMBL" id="RDJ22528.1"/>
    </source>
</evidence>
<dbReference type="Proteomes" id="UP000255207">
    <property type="component" value="Unassembled WGS sequence"/>
</dbReference>
<feature type="domain" description="Ig-like SoxY" evidence="1">
    <location>
        <begin position="56"/>
        <end position="159"/>
    </location>
</feature>
<sequence>MSSPISPHSRRPEGLSRRAVVAGGVAAVGLAALPPRAQAEDLQPLAELIARITEGAVPKRGKITLDIPQLVENGNSVDVKITVESPMTEADHVRWIHLIADKNPFPDMARFHLGPRCGRAEVATTLRLAASQKVTAVAALSTGGYVVADGDVVVTLSACIDGG</sequence>
<dbReference type="InterPro" id="IPR016568">
    <property type="entry name" value="Sulphur_oxidation_SoxY"/>
</dbReference>
<protein>
    <submittedName>
        <fullName evidence="2">Sulfur oxidation protein SoxY</fullName>
    </submittedName>
</protein>
<name>A0A370L2S5_9HYPH</name>
<dbReference type="InterPro" id="IPR032711">
    <property type="entry name" value="SoxY"/>
</dbReference>
<dbReference type="OrthoDB" id="9804570at2"/>
<dbReference type="PROSITE" id="PS51318">
    <property type="entry name" value="TAT"/>
    <property type="match status" value="1"/>
</dbReference>
<dbReference type="Pfam" id="PF13501">
    <property type="entry name" value="SoxY"/>
    <property type="match status" value="1"/>
</dbReference>
<proteinExistence type="predicted"/>
<comment type="caution">
    <text evidence="2">The sequence shown here is derived from an EMBL/GenBank/DDBJ whole genome shotgun (WGS) entry which is preliminary data.</text>
</comment>
<reference evidence="3" key="1">
    <citation type="submission" date="2018-07" db="EMBL/GenBank/DDBJ databases">
        <authorList>
            <person name="Safronova V.I."/>
            <person name="Chirak E.R."/>
            <person name="Sazanova A.L."/>
        </authorList>
    </citation>
    <scope>NUCLEOTIDE SEQUENCE [LARGE SCALE GENOMIC DNA]</scope>
    <source>
        <strain evidence="3">RCAM04685</strain>
    </source>
</reference>
<dbReference type="RefSeq" id="WP_114830858.1">
    <property type="nucleotide sequence ID" value="NZ_QQTO01000042.1"/>
</dbReference>
<gene>
    <name evidence="2" type="ORF">DWE98_19005</name>
</gene>